<organism evidence="3 4">
    <name type="scientific">Amanita muscaria (strain Koide BX008)</name>
    <dbReference type="NCBI Taxonomy" id="946122"/>
    <lineage>
        <taxon>Eukaryota</taxon>
        <taxon>Fungi</taxon>
        <taxon>Dikarya</taxon>
        <taxon>Basidiomycota</taxon>
        <taxon>Agaricomycotina</taxon>
        <taxon>Agaricomycetes</taxon>
        <taxon>Agaricomycetidae</taxon>
        <taxon>Agaricales</taxon>
        <taxon>Pluteineae</taxon>
        <taxon>Amanitaceae</taxon>
        <taxon>Amanita</taxon>
    </lineage>
</organism>
<feature type="compositionally biased region" description="Basic residues" evidence="1">
    <location>
        <begin position="13"/>
        <end position="22"/>
    </location>
</feature>
<evidence type="ECO:0000313" key="4">
    <source>
        <dbReference type="Proteomes" id="UP000054549"/>
    </source>
</evidence>
<sequence length="71" mass="8132">MTKQTSTTDKPVKRTRSGTGRKKLSAFNKFMQTEMARLKADQPEMGHRERFKLAADNWKTAEENPKQSTSS</sequence>
<evidence type="ECO:0000256" key="1">
    <source>
        <dbReference type="SAM" id="MobiDB-lite"/>
    </source>
</evidence>
<dbReference type="InParanoid" id="A0A0C2XAZ5"/>
<dbReference type="AlphaFoldDB" id="A0A0C2XAZ5"/>
<dbReference type="InterPro" id="IPR036910">
    <property type="entry name" value="HMG_box_dom_sf"/>
</dbReference>
<dbReference type="HOGENOM" id="CLU_192412_0_0_1"/>
<feature type="region of interest" description="Disordered" evidence="1">
    <location>
        <begin position="1"/>
        <end position="22"/>
    </location>
</feature>
<proteinExistence type="predicted"/>
<dbReference type="CDD" id="cd00084">
    <property type="entry name" value="HMG-box_SF"/>
    <property type="match status" value="1"/>
</dbReference>
<dbReference type="Proteomes" id="UP000054549">
    <property type="component" value="Unassembled WGS sequence"/>
</dbReference>
<protein>
    <recommendedName>
        <fullName evidence="2">YABBY protein C-terminal domain-containing protein</fullName>
    </recommendedName>
</protein>
<keyword evidence="4" id="KW-1185">Reference proteome</keyword>
<dbReference type="OrthoDB" id="667577at2759"/>
<dbReference type="EMBL" id="KN818222">
    <property type="protein sequence ID" value="KIL71582.1"/>
    <property type="molecule type" value="Genomic_DNA"/>
</dbReference>
<dbReference type="InterPro" id="IPR056775">
    <property type="entry name" value="YABBY_C"/>
</dbReference>
<dbReference type="Gene3D" id="1.10.30.10">
    <property type="entry name" value="High mobility group box domain"/>
    <property type="match status" value="1"/>
</dbReference>
<accession>A0A0C2XAZ5</accession>
<evidence type="ECO:0000313" key="3">
    <source>
        <dbReference type="EMBL" id="KIL71582.1"/>
    </source>
</evidence>
<name>A0A0C2XAZ5_AMAMK</name>
<dbReference type="Pfam" id="PF04690">
    <property type="entry name" value="YABBY"/>
    <property type="match status" value="1"/>
</dbReference>
<evidence type="ECO:0000259" key="2">
    <source>
        <dbReference type="Pfam" id="PF04690"/>
    </source>
</evidence>
<reference evidence="3 4" key="1">
    <citation type="submission" date="2014-04" db="EMBL/GenBank/DDBJ databases">
        <title>Evolutionary Origins and Diversification of the Mycorrhizal Mutualists.</title>
        <authorList>
            <consortium name="DOE Joint Genome Institute"/>
            <consortium name="Mycorrhizal Genomics Consortium"/>
            <person name="Kohler A."/>
            <person name="Kuo A."/>
            <person name="Nagy L.G."/>
            <person name="Floudas D."/>
            <person name="Copeland A."/>
            <person name="Barry K.W."/>
            <person name="Cichocki N."/>
            <person name="Veneault-Fourrey C."/>
            <person name="LaButti K."/>
            <person name="Lindquist E.A."/>
            <person name="Lipzen A."/>
            <person name="Lundell T."/>
            <person name="Morin E."/>
            <person name="Murat C."/>
            <person name="Riley R."/>
            <person name="Ohm R."/>
            <person name="Sun H."/>
            <person name="Tunlid A."/>
            <person name="Henrissat B."/>
            <person name="Grigoriev I.V."/>
            <person name="Hibbett D.S."/>
            <person name="Martin F."/>
        </authorList>
    </citation>
    <scope>NUCLEOTIDE SEQUENCE [LARGE SCALE GENOMIC DNA]</scope>
    <source>
        <strain evidence="3 4">Koide BX008</strain>
    </source>
</reference>
<gene>
    <name evidence="3" type="ORF">M378DRAFT_228709</name>
</gene>
<feature type="domain" description="YABBY protein C-terminal" evidence="2">
    <location>
        <begin position="10"/>
        <end position="60"/>
    </location>
</feature>
<dbReference type="SUPFAM" id="SSF47095">
    <property type="entry name" value="HMG-box"/>
    <property type="match status" value="1"/>
</dbReference>